<name>A0A0K2VI49_LEPSM</name>
<dbReference type="EMBL" id="HACA01032787">
    <property type="protein sequence ID" value="CDW50148.1"/>
    <property type="molecule type" value="Transcribed_RNA"/>
</dbReference>
<evidence type="ECO:0000256" key="1">
    <source>
        <dbReference type="SAM" id="Phobius"/>
    </source>
</evidence>
<reference evidence="2" key="1">
    <citation type="submission" date="2014-05" db="EMBL/GenBank/DDBJ databases">
        <authorList>
            <person name="Chronopoulou M."/>
        </authorList>
    </citation>
    <scope>NUCLEOTIDE SEQUENCE</scope>
    <source>
        <tissue evidence="2">Whole organism</tissue>
    </source>
</reference>
<sequence>MKGCSNLKLMLTMKWFGSCINYKYIHIEQCLLQMSFSGIYVVFMPCFNYMFTLSSLLFV</sequence>
<accession>A0A0K2VI49</accession>
<keyword evidence="1" id="KW-0472">Membrane</keyword>
<feature type="transmembrane region" description="Helical" evidence="1">
    <location>
        <begin position="30"/>
        <end position="51"/>
    </location>
</feature>
<keyword evidence="1" id="KW-0812">Transmembrane</keyword>
<proteinExistence type="predicted"/>
<protein>
    <submittedName>
        <fullName evidence="2">Uncharacterized protein</fullName>
    </submittedName>
</protein>
<evidence type="ECO:0000313" key="2">
    <source>
        <dbReference type="EMBL" id="CDW50148.1"/>
    </source>
</evidence>
<organism evidence="2">
    <name type="scientific">Lepeophtheirus salmonis</name>
    <name type="common">Salmon louse</name>
    <name type="synonym">Caligus salmonis</name>
    <dbReference type="NCBI Taxonomy" id="72036"/>
    <lineage>
        <taxon>Eukaryota</taxon>
        <taxon>Metazoa</taxon>
        <taxon>Ecdysozoa</taxon>
        <taxon>Arthropoda</taxon>
        <taxon>Crustacea</taxon>
        <taxon>Multicrustacea</taxon>
        <taxon>Hexanauplia</taxon>
        <taxon>Copepoda</taxon>
        <taxon>Siphonostomatoida</taxon>
        <taxon>Caligidae</taxon>
        <taxon>Lepeophtheirus</taxon>
    </lineage>
</organism>
<dbReference type="AlphaFoldDB" id="A0A0K2VI49"/>
<keyword evidence="1" id="KW-1133">Transmembrane helix</keyword>